<evidence type="ECO:0000313" key="3">
    <source>
        <dbReference type="EMBL" id="KAF1014064.1"/>
    </source>
</evidence>
<reference evidence="4" key="1">
    <citation type="journal article" date="2020" name="MBio">
        <title>Horizontal gene transfer to a defensive symbiont with a reduced genome amongst a multipartite beetle microbiome.</title>
        <authorList>
            <person name="Waterworth S.C."/>
            <person name="Florez L.V."/>
            <person name="Rees E.R."/>
            <person name="Hertweck C."/>
            <person name="Kaltenpoth M."/>
            <person name="Kwan J.C."/>
        </authorList>
    </citation>
    <scope>NUCLEOTIDE SEQUENCE [LARGE SCALE GENOMIC DNA]</scope>
</reference>
<evidence type="ECO:0000313" key="4">
    <source>
        <dbReference type="Proteomes" id="UP000487117"/>
    </source>
</evidence>
<feature type="transmembrane region" description="Helical" evidence="1">
    <location>
        <begin position="47"/>
        <end position="69"/>
    </location>
</feature>
<accession>A0A7V8FEU7</accession>
<dbReference type="Pfam" id="PF00892">
    <property type="entry name" value="EamA"/>
    <property type="match status" value="1"/>
</dbReference>
<dbReference type="InterPro" id="IPR037185">
    <property type="entry name" value="EmrE-like"/>
</dbReference>
<dbReference type="Gene3D" id="1.10.3730.20">
    <property type="match status" value="1"/>
</dbReference>
<dbReference type="InterPro" id="IPR000620">
    <property type="entry name" value="EamA_dom"/>
</dbReference>
<comment type="caution">
    <text evidence="3">The sequence shown here is derived from an EMBL/GenBank/DDBJ whole genome shotgun (WGS) entry which is preliminary data.</text>
</comment>
<dbReference type="SUPFAM" id="SSF103481">
    <property type="entry name" value="Multidrug resistance efflux transporter EmrE"/>
    <property type="match status" value="1"/>
</dbReference>
<dbReference type="GO" id="GO:0016020">
    <property type="term" value="C:membrane"/>
    <property type="evidence" value="ECO:0007669"/>
    <property type="project" value="InterPro"/>
</dbReference>
<keyword evidence="1" id="KW-0812">Transmembrane</keyword>
<feature type="domain" description="EamA" evidence="2">
    <location>
        <begin position="19"/>
        <end position="91"/>
    </location>
</feature>
<gene>
    <name evidence="3" type="ORF">GAK31_03088</name>
</gene>
<sequence>MPLWALYRRGGAVLAYARQHWPLGLAGGVGTTASYAMALWAMTQVPVAMVAALRESSILFALLISAWLLRERVPRVRWLAAAAIVAGVVVLRLV</sequence>
<organism evidence="3 4">
    <name type="scientific">Stenotrophomonas maltophilia</name>
    <name type="common">Pseudomonas maltophilia</name>
    <name type="synonym">Xanthomonas maltophilia</name>
    <dbReference type="NCBI Taxonomy" id="40324"/>
    <lineage>
        <taxon>Bacteria</taxon>
        <taxon>Pseudomonadati</taxon>
        <taxon>Pseudomonadota</taxon>
        <taxon>Gammaproteobacteria</taxon>
        <taxon>Lysobacterales</taxon>
        <taxon>Lysobacteraceae</taxon>
        <taxon>Stenotrophomonas</taxon>
        <taxon>Stenotrophomonas maltophilia group</taxon>
    </lineage>
</organism>
<feature type="transmembrane region" description="Helical" evidence="1">
    <location>
        <begin position="21"/>
        <end position="41"/>
    </location>
</feature>
<protein>
    <recommendedName>
        <fullName evidence="2">EamA domain-containing protein</fullName>
    </recommendedName>
</protein>
<dbReference type="AlphaFoldDB" id="A0A7V8FEU7"/>
<feature type="transmembrane region" description="Helical" evidence="1">
    <location>
        <begin position="76"/>
        <end position="93"/>
    </location>
</feature>
<proteinExistence type="predicted"/>
<keyword evidence="1" id="KW-1133">Transmembrane helix</keyword>
<evidence type="ECO:0000259" key="2">
    <source>
        <dbReference type="Pfam" id="PF00892"/>
    </source>
</evidence>
<evidence type="ECO:0000256" key="1">
    <source>
        <dbReference type="SAM" id="Phobius"/>
    </source>
</evidence>
<dbReference type="Proteomes" id="UP000487117">
    <property type="component" value="Unassembled WGS sequence"/>
</dbReference>
<dbReference type="EMBL" id="WNDS01000004">
    <property type="protein sequence ID" value="KAF1014064.1"/>
    <property type="molecule type" value="Genomic_DNA"/>
</dbReference>
<keyword evidence="1" id="KW-0472">Membrane</keyword>
<name>A0A7V8FEU7_STEMA</name>